<organism evidence="1 2">
    <name type="scientific">Pseudocercospora musae</name>
    <dbReference type="NCBI Taxonomy" id="113226"/>
    <lineage>
        <taxon>Eukaryota</taxon>
        <taxon>Fungi</taxon>
        <taxon>Dikarya</taxon>
        <taxon>Ascomycota</taxon>
        <taxon>Pezizomycotina</taxon>
        <taxon>Dothideomycetes</taxon>
        <taxon>Dothideomycetidae</taxon>
        <taxon>Mycosphaerellales</taxon>
        <taxon>Mycosphaerellaceae</taxon>
        <taxon>Pseudocercospora</taxon>
    </lineage>
</organism>
<reference evidence="1 2" key="1">
    <citation type="submission" date="2015-07" db="EMBL/GenBank/DDBJ databases">
        <title>Comparative genomics of the Sigatoka disease complex on banana suggests a link between parallel evolutionary changes in Pseudocercospora fijiensis and Pseudocercospora eumusae and increased virulence on the banana host.</title>
        <authorList>
            <person name="Chang T.-C."/>
            <person name="Salvucci A."/>
            <person name="Crous P.W."/>
            <person name="Stergiopoulos I."/>
        </authorList>
    </citation>
    <scope>NUCLEOTIDE SEQUENCE [LARGE SCALE GENOMIC DNA]</scope>
    <source>
        <strain evidence="1 2">CBS 116634</strain>
    </source>
</reference>
<sequence length="185" mass="19828">MLLGLAAAVRGGAIICIVRTQDSLQAPTAESTRALLVSHRGIDFVPQTREGCRLQAAGRRPRTLSRLFVQRQKCTLENRDTARSRLEQAIGAPPRLSRLPHLPSRSAVEVPCCTGPVKRSRGGSSIIPRALEPLSTTAVHLTTLALCISAVRPPTAFGCLRIIAQRARRPSLCRTASSLQAAGVP</sequence>
<dbReference type="AlphaFoldDB" id="A0A139HPQ9"/>
<name>A0A139HPQ9_9PEZI</name>
<dbReference type="EMBL" id="LFZO01000585">
    <property type="protein sequence ID" value="KXT04461.1"/>
    <property type="molecule type" value="Genomic_DNA"/>
</dbReference>
<accession>A0A139HPQ9</accession>
<keyword evidence="2" id="KW-1185">Reference proteome</keyword>
<proteinExistence type="predicted"/>
<evidence type="ECO:0000313" key="2">
    <source>
        <dbReference type="Proteomes" id="UP000073492"/>
    </source>
</evidence>
<dbReference type="OrthoDB" id="447251at2759"/>
<comment type="caution">
    <text evidence="1">The sequence shown here is derived from an EMBL/GenBank/DDBJ whole genome shotgun (WGS) entry which is preliminary data.</text>
</comment>
<protein>
    <submittedName>
        <fullName evidence="1">Uncharacterized protein</fullName>
    </submittedName>
</protein>
<dbReference type="Proteomes" id="UP000073492">
    <property type="component" value="Unassembled WGS sequence"/>
</dbReference>
<gene>
    <name evidence="1" type="ORF">AC579_629</name>
</gene>
<evidence type="ECO:0000313" key="1">
    <source>
        <dbReference type="EMBL" id="KXT04461.1"/>
    </source>
</evidence>